<evidence type="ECO:0000256" key="3">
    <source>
        <dbReference type="ARBA" id="ARBA00022692"/>
    </source>
</evidence>
<dbReference type="EMBL" id="CACVAW010000068">
    <property type="protein sequence ID" value="CAA6816167.1"/>
    <property type="molecule type" value="Genomic_DNA"/>
</dbReference>
<comment type="subcellular location">
    <subcellularLocation>
        <location evidence="1">Membrane</location>
        <topology evidence="1">Single-pass membrane protein</topology>
    </subcellularLocation>
</comment>
<dbReference type="InterPro" id="IPR023353">
    <property type="entry name" value="LemA-like_dom_sf"/>
</dbReference>
<dbReference type="PANTHER" id="PTHR34478">
    <property type="entry name" value="PROTEIN LEMA"/>
    <property type="match status" value="1"/>
</dbReference>
<dbReference type="GO" id="GO:0016020">
    <property type="term" value="C:membrane"/>
    <property type="evidence" value="ECO:0007669"/>
    <property type="project" value="UniProtKB-SubCell"/>
</dbReference>
<organism evidence="8">
    <name type="scientific">uncultured Campylobacterales bacterium</name>
    <dbReference type="NCBI Taxonomy" id="352960"/>
    <lineage>
        <taxon>Bacteria</taxon>
        <taxon>Pseudomonadati</taxon>
        <taxon>Campylobacterota</taxon>
        <taxon>Epsilonproteobacteria</taxon>
        <taxon>Campylobacterales</taxon>
        <taxon>environmental samples</taxon>
    </lineage>
</organism>
<dbReference type="PANTHER" id="PTHR34478:SF2">
    <property type="entry name" value="MEMBRANE PROTEIN"/>
    <property type="match status" value="1"/>
</dbReference>
<gene>
    <name evidence="8" type="ORF">HELGO_WM9497</name>
</gene>
<comment type="similarity">
    <text evidence="2">Belongs to the LemA family.</text>
</comment>
<dbReference type="SUPFAM" id="SSF140478">
    <property type="entry name" value="LemA-like"/>
    <property type="match status" value="1"/>
</dbReference>
<name>A0A6S6TD52_9BACT</name>
<keyword evidence="5 7" id="KW-0472">Membrane</keyword>
<dbReference type="Pfam" id="PF04011">
    <property type="entry name" value="LemA"/>
    <property type="match status" value="1"/>
</dbReference>
<keyword evidence="3 7" id="KW-0812">Transmembrane</keyword>
<feature type="coiled-coil region" evidence="6">
    <location>
        <begin position="18"/>
        <end position="45"/>
    </location>
</feature>
<keyword evidence="6" id="KW-0175">Coiled coil</keyword>
<protein>
    <submittedName>
        <fullName evidence="8">LemA protein</fullName>
    </submittedName>
</protein>
<evidence type="ECO:0000313" key="8">
    <source>
        <dbReference type="EMBL" id="CAA6816167.1"/>
    </source>
</evidence>
<sequence length="198" mass="22887">MSTGWIILIVVGVLIFWIVSIYNKIIRLKENVVNAEKQISVQLDRRAKIFDSLINSVKKYMDYEKSAFKEVVELRQKAINLEGDAFNNEELKEVEESLSSMINSGEMSSKFSLTMEAYPDLKASTNMLQLQEEIVSTENKLSFAKQAYNDGIEQYNVTIESVPDTFVVKAFPKLKQDFKYWELSEEKVQANEERVVEF</sequence>
<keyword evidence="4 7" id="KW-1133">Transmembrane helix</keyword>
<proteinExistence type="inferred from homology"/>
<evidence type="ECO:0000256" key="5">
    <source>
        <dbReference type="ARBA" id="ARBA00023136"/>
    </source>
</evidence>
<evidence type="ECO:0000256" key="6">
    <source>
        <dbReference type="SAM" id="Coils"/>
    </source>
</evidence>
<evidence type="ECO:0000256" key="1">
    <source>
        <dbReference type="ARBA" id="ARBA00004167"/>
    </source>
</evidence>
<dbReference type="Gene3D" id="1.20.1440.20">
    <property type="entry name" value="LemA-like domain"/>
    <property type="match status" value="1"/>
</dbReference>
<feature type="transmembrane region" description="Helical" evidence="7">
    <location>
        <begin position="6"/>
        <end position="22"/>
    </location>
</feature>
<dbReference type="AlphaFoldDB" id="A0A6S6TD52"/>
<evidence type="ECO:0000256" key="2">
    <source>
        <dbReference type="ARBA" id="ARBA00008854"/>
    </source>
</evidence>
<dbReference type="InterPro" id="IPR007156">
    <property type="entry name" value="MamQ_LemA"/>
</dbReference>
<reference evidence="8" key="1">
    <citation type="submission" date="2020-01" db="EMBL/GenBank/DDBJ databases">
        <authorList>
            <person name="Meier V. D."/>
            <person name="Meier V D."/>
        </authorList>
    </citation>
    <scope>NUCLEOTIDE SEQUENCE</scope>
    <source>
        <strain evidence="8">HLG_WM_MAG_12</strain>
    </source>
</reference>
<evidence type="ECO:0000256" key="4">
    <source>
        <dbReference type="ARBA" id="ARBA00022989"/>
    </source>
</evidence>
<accession>A0A6S6TD52</accession>
<evidence type="ECO:0000256" key="7">
    <source>
        <dbReference type="SAM" id="Phobius"/>
    </source>
</evidence>